<accession>T1HD01</accession>
<dbReference type="AlphaFoldDB" id="T1HD01"/>
<protein>
    <submittedName>
        <fullName evidence="1">Reverse transcriptase domain-containing protein</fullName>
    </submittedName>
</protein>
<dbReference type="EnsemblMetazoa" id="RPRC001916-RA">
    <property type="protein sequence ID" value="RPRC001916-PA"/>
    <property type="gene ID" value="RPRC001916"/>
</dbReference>
<organism evidence="1 2">
    <name type="scientific">Rhodnius prolixus</name>
    <name type="common">Triatomid bug</name>
    <dbReference type="NCBI Taxonomy" id="13249"/>
    <lineage>
        <taxon>Eukaryota</taxon>
        <taxon>Metazoa</taxon>
        <taxon>Ecdysozoa</taxon>
        <taxon>Arthropoda</taxon>
        <taxon>Hexapoda</taxon>
        <taxon>Insecta</taxon>
        <taxon>Pterygota</taxon>
        <taxon>Neoptera</taxon>
        <taxon>Paraneoptera</taxon>
        <taxon>Hemiptera</taxon>
        <taxon>Heteroptera</taxon>
        <taxon>Panheteroptera</taxon>
        <taxon>Cimicomorpha</taxon>
        <taxon>Reduviidae</taxon>
        <taxon>Triatominae</taxon>
        <taxon>Rhodnius</taxon>
    </lineage>
</organism>
<dbReference type="InParanoid" id="T1HD01"/>
<proteinExistence type="predicted"/>
<sequence>MASKNFSFEPKKALEWVVRRSGIQTNGTILNTTIQLLAYADDVDLIGRSRGAVENAFIDLERATTNIGLEVNQAKTKYMHTSGAEQKQDTVQFGTYTFEWVVDFVYLGTQIVISEYKVIEKERKRRYFVNTLRQTGRQ</sequence>
<evidence type="ECO:0000313" key="1">
    <source>
        <dbReference type="EnsemblMetazoa" id="RPRC001916-PA"/>
    </source>
</evidence>
<keyword evidence="2" id="KW-1185">Reference proteome</keyword>
<dbReference type="STRING" id="13249.T1HD01"/>
<name>T1HD01_RHOPR</name>
<evidence type="ECO:0000313" key="2">
    <source>
        <dbReference type="Proteomes" id="UP000015103"/>
    </source>
</evidence>
<dbReference type="HOGENOM" id="CLU_1857758_0_0_1"/>
<reference evidence="1" key="1">
    <citation type="submission" date="2015-05" db="UniProtKB">
        <authorList>
            <consortium name="EnsemblMetazoa"/>
        </authorList>
    </citation>
    <scope>IDENTIFICATION</scope>
</reference>
<dbReference type="EMBL" id="ACPB03008894">
    <property type="status" value="NOT_ANNOTATED_CDS"/>
    <property type="molecule type" value="Genomic_DNA"/>
</dbReference>
<dbReference type="Proteomes" id="UP000015103">
    <property type="component" value="Unassembled WGS sequence"/>
</dbReference>
<dbReference type="VEuPathDB" id="VectorBase:RPRC001916"/>